<name>A0A4R7RL46_9BACT</name>
<organism evidence="2 3">
    <name type="scientific">Prosthecobacter fusiformis</name>
    <dbReference type="NCBI Taxonomy" id="48464"/>
    <lineage>
        <taxon>Bacteria</taxon>
        <taxon>Pseudomonadati</taxon>
        <taxon>Verrucomicrobiota</taxon>
        <taxon>Verrucomicrobiia</taxon>
        <taxon>Verrucomicrobiales</taxon>
        <taxon>Verrucomicrobiaceae</taxon>
        <taxon>Prosthecobacter</taxon>
    </lineage>
</organism>
<evidence type="ECO:0000313" key="3">
    <source>
        <dbReference type="Proteomes" id="UP000295662"/>
    </source>
</evidence>
<dbReference type="EMBL" id="SOCA01000031">
    <property type="protein sequence ID" value="TDU62070.1"/>
    <property type="molecule type" value="Genomic_DNA"/>
</dbReference>
<accession>A0A4R7RL46</accession>
<evidence type="ECO:0000256" key="1">
    <source>
        <dbReference type="SAM" id="MobiDB-lite"/>
    </source>
</evidence>
<evidence type="ECO:0000313" key="2">
    <source>
        <dbReference type="EMBL" id="TDU62070.1"/>
    </source>
</evidence>
<dbReference type="Proteomes" id="UP000295662">
    <property type="component" value="Unassembled WGS sequence"/>
</dbReference>
<reference evidence="2 3" key="1">
    <citation type="submission" date="2019-03" db="EMBL/GenBank/DDBJ databases">
        <title>Genomic Encyclopedia of Archaeal and Bacterial Type Strains, Phase II (KMG-II): from individual species to whole genera.</title>
        <authorList>
            <person name="Goeker M."/>
        </authorList>
    </citation>
    <scope>NUCLEOTIDE SEQUENCE [LARGE SCALE GENOMIC DNA]</scope>
    <source>
        <strain evidence="2 3">ATCC 25309</strain>
    </source>
</reference>
<proteinExistence type="predicted"/>
<sequence length="57" mass="6320">MPGELGVGDMKACPLVLHLQERWTSTFHTSNNLRQFTQTNPQLEVPALDSDSPPANE</sequence>
<feature type="region of interest" description="Disordered" evidence="1">
    <location>
        <begin position="34"/>
        <end position="57"/>
    </location>
</feature>
<comment type="caution">
    <text evidence="2">The sequence shown here is derived from an EMBL/GenBank/DDBJ whole genome shotgun (WGS) entry which is preliminary data.</text>
</comment>
<keyword evidence="3" id="KW-1185">Reference proteome</keyword>
<protein>
    <submittedName>
        <fullName evidence="2">Uncharacterized protein</fullName>
    </submittedName>
</protein>
<gene>
    <name evidence="2" type="ORF">EI77_04778</name>
</gene>
<dbReference type="AlphaFoldDB" id="A0A4R7RL46"/>